<evidence type="ECO:0000256" key="1">
    <source>
        <dbReference type="ARBA" id="ARBA00010641"/>
    </source>
</evidence>
<dbReference type="STRING" id="595434.RISK_003761"/>
<keyword evidence="3" id="KW-0731">Sigma factor</keyword>
<dbReference type="InterPro" id="IPR007627">
    <property type="entry name" value="RNA_pol_sigma70_r2"/>
</dbReference>
<sequence length="186" mass="21010">MTDRPRPAAKRLTAESAEEHFVQLVTEHQPRIGAYIQSLLGDANRAADVLQETNLVLWRRKADYQVGKPFLPWAFGIARLQVLSNLRDKRRAPSLLDADVAELVSAEVETEAERLHEIQSALSECLSSLPEKRRQLIQDRYFESQTIDQIANSMSQGSSNVRVTLMRVRRQLAECIERRLATGGAS</sequence>
<dbReference type="SUPFAM" id="SSF88659">
    <property type="entry name" value="Sigma3 and sigma4 domains of RNA polymerase sigma factors"/>
    <property type="match status" value="1"/>
</dbReference>
<dbReference type="GO" id="GO:0016987">
    <property type="term" value="F:sigma factor activity"/>
    <property type="evidence" value="ECO:0007669"/>
    <property type="project" value="UniProtKB-KW"/>
</dbReference>
<dbReference type="InterPro" id="IPR039425">
    <property type="entry name" value="RNA_pol_sigma-70-like"/>
</dbReference>
<dbReference type="Proteomes" id="UP000036367">
    <property type="component" value="Unassembled WGS sequence"/>
</dbReference>
<dbReference type="GO" id="GO:0006352">
    <property type="term" value="P:DNA-templated transcription initiation"/>
    <property type="evidence" value="ECO:0007669"/>
    <property type="project" value="InterPro"/>
</dbReference>
<dbReference type="Pfam" id="PF04542">
    <property type="entry name" value="Sigma70_r2"/>
    <property type="match status" value="1"/>
</dbReference>
<evidence type="ECO:0000256" key="2">
    <source>
        <dbReference type="ARBA" id="ARBA00023015"/>
    </source>
</evidence>
<dbReference type="SUPFAM" id="SSF88946">
    <property type="entry name" value="Sigma2 domain of RNA polymerase sigma factors"/>
    <property type="match status" value="1"/>
</dbReference>
<accession>A0A0J1BC06</accession>
<feature type="domain" description="RNA polymerase sigma-70 region 2" evidence="5">
    <location>
        <begin position="24"/>
        <end position="91"/>
    </location>
</feature>
<evidence type="ECO:0000256" key="3">
    <source>
        <dbReference type="ARBA" id="ARBA00023082"/>
    </source>
</evidence>
<name>A0A0J1BC06_RHOIS</name>
<dbReference type="Pfam" id="PF08281">
    <property type="entry name" value="Sigma70_r4_2"/>
    <property type="match status" value="1"/>
</dbReference>
<dbReference type="InterPro" id="IPR036388">
    <property type="entry name" value="WH-like_DNA-bd_sf"/>
</dbReference>
<dbReference type="AlphaFoldDB" id="A0A0J1BC06"/>
<gene>
    <name evidence="7" type="ORF">RISK_003761</name>
</gene>
<comment type="similarity">
    <text evidence="1">Belongs to the sigma-70 factor family. ECF subfamily.</text>
</comment>
<dbReference type="InterPro" id="IPR014331">
    <property type="entry name" value="RNA_pol_sigma70_ECF_RHOBA"/>
</dbReference>
<protein>
    <submittedName>
        <fullName evidence="7">Transcriptional control</fullName>
    </submittedName>
</protein>
<dbReference type="PANTHER" id="PTHR43133:SF51">
    <property type="entry name" value="RNA POLYMERASE SIGMA FACTOR"/>
    <property type="match status" value="1"/>
</dbReference>
<dbReference type="NCBIfam" id="TIGR02989">
    <property type="entry name" value="Sig-70_gvs1"/>
    <property type="match status" value="1"/>
</dbReference>
<evidence type="ECO:0000256" key="4">
    <source>
        <dbReference type="ARBA" id="ARBA00023163"/>
    </source>
</evidence>
<evidence type="ECO:0000313" key="8">
    <source>
        <dbReference type="Proteomes" id="UP000036367"/>
    </source>
</evidence>
<dbReference type="InterPro" id="IPR013324">
    <property type="entry name" value="RNA_pol_sigma_r3/r4-like"/>
</dbReference>
<dbReference type="GO" id="GO:0003677">
    <property type="term" value="F:DNA binding"/>
    <property type="evidence" value="ECO:0007669"/>
    <property type="project" value="InterPro"/>
</dbReference>
<dbReference type="InterPro" id="IPR013325">
    <property type="entry name" value="RNA_pol_sigma_r2"/>
</dbReference>
<dbReference type="PATRIC" id="fig|595434.4.peg.3573"/>
<evidence type="ECO:0000259" key="6">
    <source>
        <dbReference type="Pfam" id="PF08281"/>
    </source>
</evidence>
<keyword evidence="8" id="KW-1185">Reference proteome</keyword>
<dbReference type="InterPro" id="IPR014284">
    <property type="entry name" value="RNA_pol_sigma-70_dom"/>
</dbReference>
<dbReference type="PANTHER" id="PTHR43133">
    <property type="entry name" value="RNA POLYMERASE ECF-TYPE SIGMA FACTO"/>
    <property type="match status" value="1"/>
</dbReference>
<dbReference type="EMBL" id="LECT01000029">
    <property type="protein sequence ID" value="KLU04175.1"/>
    <property type="molecule type" value="Genomic_DNA"/>
</dbReference>
<dbReference type="Gene3D" id="1.10.10.10">
    <property type="entry name" value="Winged helix-like DNA-binding domain superfamily/Winged helix DNA-binding domain"/>
    <property type="match status" value="1"/>
</dbReference>
<evidence type="ECO:0000313" key="7">
    <source>
        <dbReference type="EMBL" id="KLU04175.1"/>
    </source>
</evidence>
<comment type="caution">
    <text evidence="7">The sequence shown here is derived from an EMBL/GenBank/DDBJ whole genome shotgun (WGS) entry which is preliminary data.</text>
</comment>
<proteinExistence type="inferred from homology"/>
<dbReference type="InterPro" id="IPR013249">
    <property type="entry name" value="RNA_pol_sigma70_r4_t2"/>
</dbReference>
<organism evidence="7 8">
    <name type="scientific">Rhodopirellula islandica</name>
    <dbReference type="NCBI Taxonomy" id="595434"/>
    <lineage>
        <taxon>Bacteria</taxon>
        <taxon>Pseudomonadati</taxon>
        <taxon>Planctomycetota</taxon>
        <taxon>Planctomycetia</taxon>
        <taxon>Pirellulales</taxon>
        <taxon>Pirellulaceae</taxon>
        <taxon>Rhodopirellula</taxon>
    </lineage>
</organism>
<reference evidence="7" key="1">
    <citation type="submission" date="2015-05" db="EMBL/GenBank/DDBJ databases">
        <title>Permanent draft genome of Rhodopirellula islandicus K833.</title>
        <authorList>
            <person name="Kizina J."/>
            <person name="Richter M."/>
            <person name="Glockner F.O."/>
            <person name="Harder J."/>
        </authorList>
    </citation>
    <scope>NUCLEOTIDE SEQUENCE [LARGE SCALE GENOMIC DNA]</scope>
    <source>
        <strain evidence="7">K833</strain>
    </source>
</reference>
<evidence type="ECO:0000259" key="5">
    <source>
        <dbReference type="Pfam" id="PF04542"/>
    </source>
</evidence>
<dbReference type="RefSeq" id="WP_047815158.1">
    <property type="nucleotide sequence ID" value="NZ_LECT01000029.1"/>
</dbReference>
<dbReference type="NCBIfam" id="TIGR02937">
    <property type="entry name" value="sigma70-ECF"/>
    <property type="match status" value="1"/>
</dbReference>
<keyword evidence="4" id="KW-0804">Transcription</keyword>
<dbReference type="OrthoDB" id="6383365at2"/>
<feature type="domain" description="RNA polymerase sigma factor 70 region 4 type 2" evidence="6">
    <location>
        <begin position="121"/>
        <end position="172"/>
    </location>
</feature>
<keyword evidence="2" id="KW-0805">Transcription regulation</keyword>
<dbReference type="Gene3D" id="1.10.1740.10">
    <property type="match status" value="1"/>
</dbReference>